<feature type="domain" description="Mur ligase central" evidence="13">
    <location>
        <begin position="120"/>
        <end position="345"/>
    </location>
</feature>
<evidence type="ECO:0000256" key="6">
    <source>
        <dbReference type="ARBA" id="ARBA00023316"/>
    </source>
</evidence>
<dbReference type="PANTHER" id="PTHR23135">
    <property type="entry name" value="MUR LIGASE FAMILY MEMBER"/>
    <property type="match status" value="1"/>
</dbReference>
<dbReference type="InterPro" id="IPR013221">
    <property type="entry name" value="Mur_ligase_cen"/>
</dbReference>
<comment type="caution">
    <text evidence="14">The sequence shown here is derived from an EMBL/GenBank/DDBJ whole genome shotgun (WGS) entry which is preliminary data.</text>
</comment>
<dbReference type="InterPro" id="IPR000713">
    <property type="entry name" value="Mur_ligase_N"/>
</dbReference>
<dbReference type="InterPro" id="IPR004101">
    <property type="entry name" value="Mur_ligase_C"/>
</dbReference>
<keyword evidence="5 8" id="KW-0131">Cell cycle</keyword>
<dbReference type="SUPFAM" id="SSF53623">
    <property type="entry name" value="MurD-like peptide ligases, catalytic domain"/>
    <property type="match status" value="2"/>
</dbReference>
<evidence type="ECO:0000256" key="1">
    <source>
        <dbReference type="ARBA" id="ARBA00005898"/>
    </source>
</evidence>
<dbReference type="InterPro" id="IPR036615">
    <property type="entry name" value="Mur_ligase_C_dom_sf"/>
</dbReference>
<dbReference type="HAMAP" id="MF_02019">
    <property type="entry name" value="MurF"/>
    <property type="match status" value="1"/>
</dbReference>
<keyword evidence="6 8" id="KW-0961">Cell wall biogenesis/degradation</keyword>
<dbReference type="NCBIfam" id="TIGR01085">
    <property type="entry name" value="murE"/>
    <property type="match status" value="1"/>
</dbReference>
<evidence type="ECO:0000256" key="9">
    <source>
        <dbReference type="RuleBase" id="RU004135"/>
    </source>
</evidence>
<feature type="domain" description="Mur ligase C-terminal" evidence="12">
    <location>
        <begin position="383"/>
        <end position="503"/>
    </location>
</feature>
<evidence type="ECO:0000256" key="4">
    <source>
        <dbReference type="ARBA" id="ARBA00022984"/>
    </source>
</evidence>
<comment type="caution">
    <text evidence="7">Lacks conserved residue(s) required for the propagation of feature annotation.</text>
</comment>
<evidence type="ECO:0000256" key="8">
    <source>
        <dbReference type="HAMAP-Rule" id="MF_02019"/>
    </source>
</evidence>
<comment type="similarity">
    <text evidence="8">Belongs to the MurCDEF family. MurF subfamily.</text>
</comment>
<evidence type="ECO:0000256" key="5">
    <source>
        <dbReference type="ARBA" id="ARBA00023306"/>
    </source>
</evidence>
<comment type="catalytic activity">
    <reaction evidence="7">
        <text>UDP-N-acetyl-alpha-D-muramoyl-L-alanyl-D-glutamate + meso-2,6-diaminopimelate + ATP = UDP-N-acetyl-alpha-D-muramoyl-L-alanyl-gamma-D-glutamyl-meso-2,6-diaminopimelate + ADP + phosphate + H(+)</text>
        <dbReference type="Rhea" id="RHEA:23676"/>
        <dbReference type="ChEBI" id="CHEBI:15378"/>
        <dbReference type="ChEBI" id="CHEBI:30616"/>
        <dbReference type="ChEBI" id="CHEBI:43474"/>
        <dbReference type="ChEBI" id="CHEBI:57791"/>
        <dbReference type="ChEBI" id="CHEBI:83900"/>
        <dbReference type="ChEBI" id="CHEBI:83905"/>
        <dbReference type="ChEBI" id="CHEBI:456216"/>
        <dbReference type="EC" id="6.3.2.13"/>
    </reaction>
</comment>
<feature type="binding site" evidence="7">
    <location>
        <position position="505"/>
    </location>
    <ligand>
        <name>meso-2,6-diaminopimelate</name>
        <dbReference type="ChEBI" id="CHEBI:57791"/>
    </ligand>
</feature>
<comment type="catalytic activity">
    <reaction evidence="8 10">
        <text>D-alanyl-D-alanine + UDP-N-acetyl-alpha-D-muramoyl-L-alanyl-gamma-D-glutamyl-meso-2,6-diaminopimelate + ATP = UDP-N-acetyl-alpha-D-muramoyl-L-alanyl-gamma-D-glutamyl-meso-2,6-diaminopimeloyl-D-alanyl-D-alanine + ADP + phosphate + H(+)</text>
        <dbReference type="Rhea" id="RHEA:28374"/>
        <dbReference type="ChEBI" id="CHEBI:15378"/>
        <dbReference type="ChEBI" id="CHEBI:30616"/>
        <dbReference type="ChEBI" id="CHEBI:43474"/>
        <dbReference type="ChEBI" id="CHEBI:57822"/>
        <dbReference type="ChEBI" id="CHEBI:61386"/>
        <dbReference type="ChEBI" id="CHEBI:83905"/>
        <dbReference type="ChEBI" id="CHEBI:456216"/>
        <dbReference type="EC" id="6.3.2.10"/>
    </reaction>
</comment>
<dbReference type="InterPro" id="IPR005863">
    <property type="entry name" value="UDP-N-AcMur_synth"/>
</dbReference>
<comment type="cofactor">
    <cofactor evidence="7">
        <name>Mg(2+)</name>
        <dbReference type="ChEBI" id="CHEBI:18420"/>
    </cofactor>
</comment>
<protein>
    <recommendedName>
        <fullName evidence="7 8">Multifunctional fusion protein</fullName>
    </recommendedName>
    <domain>
        <recommendedName>
            <fullName evidence="7">UDP-N-acetylmuramoyl-L-alanyl-D-glutamate--2,6-diaminopimelate ligase</fullName>
            <ecNumber evidence="7">6.3.2.13</ecNumber>
        </recommendedName>
        <alternativeName>
            <fullName evidence="7">Meso-A2pm-adding enzyme</fullName>
        </alternativeName>
        <alternativeName>
            <fullName evidence="7">Meso-diaminopimelate-adding enzyme</fullName>
        </alternativeName>
        <alternativeName>
            <fullName evidence="7">UDP-MurNAc-L-Ala-D-Glu:meso-diaminopimelate ligase</fullName>
        </alternativeName>
        <alternativeName>
            <fullName evidence="7">UDP-MurNAc-tripeptide synthetase</fullName>
        </alternativeName>
        <alternativeName>
            <fullName evidence="7">UDP-N-acetylmuramyl-tripeptide synthetase</fullName>
        </alternativeName>
    </domain>
    <domain>
        <recommendedName>
            <fullName evidence="8">UDP-N-acetylmuramoyl-tripeptide--D-alanyl-D-alanine ligase</fullName>
            <ecNumber evidence="8">6.3.2.10</ecNumber>
        </recommendedName>
        <alternativeName>
            <fullName evidence="8">D-alanyl-D-alanine-adding enzyme</fullName>
        </alternativeName>
    </domain>
</protein>
<keyword evidence="3 8" id="KW-0133">Cell shape</keyword>
<dbReference type="InterPro" id="IPR005761">
    <property type="entry name" value="UDP-N-AcMur-Glu-dNH2Pim_ligase"/>
</dbReference>
<dbReference type="Gene3D" id="3.40.1190.10">
    <property type="entry name" value="Mur-like, catalytic domain"/>
    <property type="match status" value="2"/>
</dbReference>
<sequence length="1002" mass="102255">MSVFGSPPQGAPAAPGVRQVLDWLRGRVAASAQLALDSRAVGRGDVFLAYPGARSDGRGYIAQAVERGAAAVVFEAADAPAGAVPACVPALPVAGLKALLGGIASAWYGEPSQAMTVIAVTGTNGKTSCTQWLADALTAHGRRCAVIGTLGIRLPGGEHASTGLTTPDAVSLHRALASMREAGVDAVAIEASSIGIAEGRLDGLKVDVAAFANLSRDHLDYHGDMASYEAQKARLFDWPGVRCAVVNLDDAAGRRLAARLAPRAQRGELALNGFTLGAASAVPGAPAASEPPAVPATPGLLRATDVHAASQGMVFTLAAAGGTAQIATPLLGAHNVANLLLVAGVLAGLGWTLQDIAAALSAAQAAPGRLEAIAPPGRRAGQGVPLAVVDYAHSPDALARALEALAPVARARGGRRICVFGCGGDRDAGKRPQMALAAHDHADAVVVTSDNPRSESPQAIIDQILAGFPAGSQPRVEADRARAIRQTLLAARPADVVLLAGKGHETYQEIGGVHHPFSDADQARAALAEYPAVETPPGMMSLADAAAAVRGALRADPEAAGLQFRRVNTDSRDAAAGDLFVALAGERFDGHDYVAPAAAAGAAAALVQRPVAGVALPQIVVADTRAALGDLARAWRGRFAIPLIAVTGSNGKTTTKEMIAAILAAWQGEANRLATRGNFNNEIGVPLTLLRLDAAHRCAVLELGMNHPGEIDRLAQIAAPTVALVNNAQREHQEFMHTVEAVARENGAVIERLGAGGVAVFPGDDPHTPLWTALAGTRPHLTFGLAGEVDVGAADVRLDAFETRFTLATPQGPAAVTLAAAGLHNVRNALAATACALAIGVPLATIVQGLETFAPVKGRMQRHALPGGALLIDDTYNANPDSVRAAIDVLAALPGPRALVLGDMGEVGDQGPAMHREIGAYARERGIEALFTLGEATREAARAYAGPGLHAEAVEQLAPAVQAMAPASVLVKGSRFMRMERVVAALAAGALASSSTGTSHVA</sequence>
<feature type="binding site" evidence="7">
    <location>
        <position position="426"/>
    </location>
    <ligand>
        <name>meso-2,6-diaminopimelate</name>
        <dbReference type="ChEBI" id="CHEBI:57791"/>
    </ligand>
</feature>
<feature type="binding site" evidence="7">
    <location>
        <begin position="165"/>
        <end position="166"/>
    </location>
    <ligand>
        <name>UDP-N-acetyl-alpha-D-muramoyl-L-alanyl-D-glutamate</name>
        <dbReference type="ChEBI" id="CHEBI:83900"/>
    </ligand>
</feature>
<dbReference type="InterPro" id="IPR035911">
    <property type="entry name" value="MurE/MurF_N"/>
</dbReference>
<feature type="binding site" evidence="7">
    <location>
        <position position="36"/>
    </location>
    <ligand>
        <name>UDP-N-acetyl-alpha-D-muramoyl-L-alanyl-D-glutamate</name>
        <dbReference type="ChEBI" id="CHEBI:83900"/>
    </ligand>
</feature>
<evidence type="ECO:0000256" key="10">
    <source>
        <dbReference type="RuleBase" id="RU004136"/>
    </source>
</evidence>
<dbReference type="SUPFAM" id="SSF53244">
    <property type="entry name" value="MurD-like peptide ligases, peptide-binding domain"/>
    <property type="match status" value="2"/>
</dbReference>
<dbReference type="GO" id="GO:0016874">
    <property type="term" value="F:ligase activity"/>
    <property type="evidence" value="ECO:0007669"/>
    <property type="project" value="UniProtKB-KW"/>
</dbReference>
<dbReference type="Pfam" id="PF08245">
    <property type="entry name" value="Mur_ligase_M"/>
    <property type="match status" value="2"/>
</dbReference>
<evidence type="ECO:0000259" key="13">
    <source>
        <dbReference type="Pfam" id="PF08245"/>
    </source>
</evidence>
<dbReference type="NCBIfam" id="NF008896">
    <property type="entry name" value="PRK11929.1"/>
    <property type="match status" value="1"/>
</dbReference>
<feature type="domain" description="Mur ligase N-terminal catalytic" evidence="11">
    <location>
        <begin position="34"/>
        <end position="108"/>
    </location>
</feature>
<feature type="binding site" evidence="7">
    <location>
        <position position="200"/>
    </location>
    <ligand>
        <name>UDP-N-acetyl-alpha-D-muramoyl-L-alanyl-D-glutamate</name>
        <dbReference type="ChEBI" id="CHEBI:83900"/>
    </ligand>
</feature>
<dbReference type="InterPro" id="IPR036565">
    <property type="entry name" value="Mur-like_cat_sf"/>
</dbReference>
<feature type="binding site" evidence="7">
    <location>
        <begin position="122"/>
        <end position="128"/>
    </location>
    <ligand>
        <name>ATP</name>
        <dbReference type="ChEBI" id="CHEBI:30616"/>
    </ligand>
</feature>
<dbReference type="PANTHER" id="PTHR23135:SF4">
    <property type="entry name" value="UDP-N-ACETYLMURAMOYL-L-ALANYL-D-GLUTAMATE--2,6-DIAMINOPIMELATE LIGASE MURE HOMOLOG, CHLOROPLASTIC"/>
    <property type="match status" value="1"/>
</dbReference>
<feature type="modified residue" description="N6-carboxylysine" evidence="7">
    <location>
        <position position="232"/>
    </location>
</feature>
<keyword evidence="15" id="KW-1185">Reference proteome</keyword>
<comment type="pathway">
    <text evidence="8 9">Cell wall biogenesis; peptidoglycan biosynthesis.</text>
</comment>
<evidence type="ECO:0000259" key="12">
    <source>
        <dbReference type="Pfam" id="PF02875"/>
    </source>
</evidence>
<evidence type="ECO:0000313" key="15">
    <source>
        <dbReference type="Proteomes" id="UP001501671"/>
    </source>
</evidence>
<keyword evidence="8 14" id="KW-0436">Ligase</keyword>
<evidence type="ECO:0000256" key="3">
    <source>
        <dbReference type="ARBA" id="ARBA00022960"/>
    </source>
</evidence>
<evidence type="ECO:0000256" key="2">
    <source>
        <dbReference type="ARBA" id="ARBA00022618"/>
    </source>
</evidence>
<keyword evidence="2 8" id="KW-0132">Cell division</keyword>
<feature type="binding site" evidence="7">
    <location>
        <position position="192"/>
    </location>
    <ligand>
        <name>UDP-N-acetyl-alpha-D-muramoyl-L-alanyl-D-glutamate</name>
        <dbReference type="ChEBI" id="CHEBI:83900"/>
    </ligand>
</feature>
<feature type="binding site" evidence="8">
    <location>
        <begin position="648"/>
        <end position="654"/>
    </location>
    <ligand>
        <name>ATP</name>
        <dbReference type="ChEBI" id="CHEBI:30616"/>
    </ligand>
</feature>
<comment type="similarity">
    <text evidence="1 7">Belongs to the MurCDEF family. MurE subfamily.</text>
</comment>
<dbReference type="EC" id="6.3.2.13" evidence="7"/>
<dbReference type="Gene3D" id="3.40.1390.10">
    <property type="entry name" value="MurE/MurF, N-terminal domain"/>
    <property type="match status" value="2"/>
</dbReference>
<feature type="binding site" evidence="7">
    <location>
        <begin position="450"/>
        <end position="453"/>
    </location>
    <ligand>
        <name>meso-2,6-diaminopimelate</name>
        <dbReference type="ChEBI" id="CHEBI:57791"/>
    </ligand>
</feature>
<evidence type="ECO:0000259" key="11">
    <source>
        <dbReference type="Pfam" id="PF01225"/>
    </source>
</evidence>
<accession>A0ABP8HQ61</accession>
<comment type="subcellular location">
    <subcellularLocation>
        <location evidence="8 9">Cytoplasm</location>
    </subcellularLocation>
</comment>
<keyword evidence="8" id="KW-0963">Cytoplasm</keyword>
<dbReference type="Pfam" id="PF02875">
    <property type="entry name" value="Mur_ligase_C"/>
    <property type="match status" value="2"/>
</dbReference>
<evidence type="ECO:0000313" key="14">
    <source>
        <dbReference type="EMBL" id="GAA4342594.1"/>
    </source>
</evidence>
<name>A0ABP8HQ61_9BURK</name>
<dbReference type="EMBL" id="BAABFO010000034">
    <property type="protein sequence ID" value="GAA4342594.1"/>
    <property type="molecule type" value="Genomic_DNA"/>
</dbReference>
<keyword evidence="7" id="KW-0460">Magnesium</keyword>
<organism evidence="14 15">
    <name type="scientific">Pigmentiphaga soli</name>
    <dbReference type="NCBI Taxonomy" id="1007095"/>
    <lineage>
        <taxon>Bacteria</taxon>
        <taxon>Pseudomonadati</taxon>
        <taxon>Pseudomonadota</taxon>
        <taxon>Betaproteobacteria</taxon>
        <taxon>Burkholderiales</taxon>
        <taxon>Alcaligenaceae</taxon>
        <taxon>Pigmentiphaga</taxon>
    </lineage>
</organism>
<keyword evidence="4 8" id="KW-0573">Peptidoglycan synthesis</keyword>
<gene>
    <name evidence="8 14" type="primary">murF</name>
    <name evidence="7" type="synonym">murE</name>
    <name evidence="14" type="ORF">GCM10023144_44750</name>
</gene>
<dbReference type="NCBIfam" id="TIGR01143">
    <property type="entry name" value="murF"/>
    <property type="match status" value="1"/>
</dbReference>
<feature type="domain" description="Mur ligase C-terminal" evidence="12">
    <location>
        <begin position="858"/>
        <end position="975"/>
    </location>
</feature>
<dbReference type="Pfam" id="PF01225">
    <property type="entry name" value="Mur_ligase"/>
    <property type="match status" value="2"/>
</dbReference>
<feature type="domain" description="Mur ligase N-terminal catalytic" evidence="11">
    <location>
        <begin position="566"/>
        <end position="635"/>
    </location>
</feature>
<dbReference type="RefSeq" id="WP_345252163.1">
    <property type="nucleotide sequence ID" value="NZ_BAABFO010000034.1"/>
</dbReference>
<dbReference type="SUPFAM" id="SSF63418">
    <property type="entry name" value="MurE/MurF N-terminal domain"/>
    <property type="match status" value="2"/>
</dbReference>
<dbReference type="EC" id="6.3.2.10" evidence="8"/>
<keyword evidence="8" id="KW-0067">ATP-binding</keyword>
<dbReference type="Gene3D" id="3.90.190.20">
    <property type="entry name" value="Mur ligase, C-terminal domain"/>
    <property type="match status" value="2"/>
</dbReference>
<comment type="PTM">
    <text evidence="7">Carboxylation is probably crucial for Mg(2+) binding and, consequently, for the gamma-phosphate positioning of ATP.</text>
</comment>
<keyword evidence="8" id="KW-0547">Nucleotide-binding</keyword>
<feature type="binding site" evidence="7">
    <location>
        <position position="38"/>
    </location>
    <ligand>
        <name>UDP-N-acetyl-alpha-D-muramoyl-L-alanyl-D-glutamate</name>
        <dbReference type="ChEBI" id="CHEBI:83900"/>
    </ligand>
</feature>
<evidence type="ECO:0000256" key="7">
    <source>
        <dbReference type="HAMAP-Rule" id="MF_00208"/>
    </source>
</evidence>
<proteinExistence type="inferred from homology"/>
<reference evidence="15" key="1">
    <citation type="journal article" date="2019" name="Int. J. Syst. Evol. Microbiol.">
        <title>The Global Catalogue of Microorganisms (GCM) 10K type strain sequencing project: providing services to taxonomists for standard genome sequencing and annotation.</title>
        <authorList>
            <consortium name="The Broad Institute Genomics Platform"/>
            <consortium name="The Broad Institute Genome Sequencing Center for Infectious Disease"/>
            <person name="Wu L."/>
            <person name="Ma J."/>
        </authorList>
    </citation>
    <scope>NUCLEOTIDE SEQUENCE [LARGE SCALE GENOMIC DNA]</scope>
    <source>
        <strain evidence="15">JCM 17666</strain>
    </source>
</reference>
<feature type="short sequence motif" description="Meso-diaminopimelate recognition motif" evidence="7">
    <location>
        <begin position="450"/>
        <end position="453"/>
    </location>
</feature>
<feature type="binding site" evidence="7">
    <location>
        <position position="501"/>
    </location>
    <ligand>
        <name>meso-2,6-diaminopimelate</name>
        <dbReference type="ChEBI" id="CHEBI:57791"/>
    </ligand>
</feature>
<feature type="domain" description="Mur ligase central" evidence="13">
    <location>
        <begin position="646"/>
        <end position="836"/>
    </location>
</feature>
<comment type="function">
    <text evidence="8 10">Involved in cell wall formation. Catalyzes the final step in the synthesis of UDP-N-acetylmuramoyl-pentapeptide, the precursor of murein.</text>
</comment>
<comment type="function">
    <text evidence="7">Catalyzes the addition of meso-diaminopimelic acid to the nucleotide precursor UDP-N-acetylmuramoyl-L-alanyl-D-glutamate (UMAG) in the biosynthesis of bacterial cell-wall peptidoglycan.</text>
</comment>
<dbReference type="Proteomes" id="UP001501671">
    <property type="component" value="Unassembled WGS sequence"/>
</dbReference>
<dbReference type="HAMAP" id="MF_00208">
    <property type="entry name" value="MurE"/>
    <property type="match status" value="1"/>
</dbReference>